<dbReference type="PANTHER" id="PTHR40051">
    <property type="entry name" value="IG HYPOTHETICAL 15966"/>
    <property type="match status" value="1"/>
</dbReference>
<dbReference type="Proteomes" id="UP000698173">
    <property type="component" value="Unassembled WGS sequence"/>
</dbReference>
<dbReference type="AlphaFoldDB" id="A0A921G367"/>
<comment type="caution">
    <text evidence="1">The sequence shown here is derived from an EMBL/GenBank/DDBJ whole genome shotgun (WGS) entry which is preliminary data.</text>
</comment>
<gene>
    <name evidence="1" type="ORF">K8V56_18305</name>
</gene>
<organism evidence="1 2">
    <name type="scientific">Sporosarcina psychrophila</name>
    <name type="common">Bacillus psychrophilus</name>
    <dbReference type="NCBI Taxonomy" id="1476"/>
    <lineage>
        <taxon>Bacteria</taxon>
        <taxon>Bacillati</taxon>
        <taxon>Bacillota</taxon>
        <taxon>Bacilli</taxon>
        <taxon>Bacillales</taxon>
        <taxon>Caryophanaceae</taxon>
        <taxon>Sporosarcina</taxon>
    </lineage>
</organism>
<dbReference type="EMBL" id="DYWT01000277">
    <property type="protein sequence ID" value="HJF33722.1"/>
    <property type="molecule type" value="Genomic_DNA"/>
</dbReference>
<protein>
    <submittedName>
        <fullName evidence="1">YolD-like family protein</fullName>
    </submittedName>
</protein>
<proteinExistence type="predicted"/>
<evidence type="ECO:0000313" key="2">
    <source>
        <dbReference type="Proteomes" id="UP000698173"/>
    </source>
</evidence>
<dbReference type="Pfam" id="PF08863">
    <property type="entry name" value="YolD"/>
    <property type="match status" value="1"/>
</dbReference>
<dbReference type="PANTHER" id="PTHR40051:SF1">
    <property type="entry name" value="YOLD-LIKE FAMILY PROTEIN"/>
    <property type="match status" value="1"/>
</dbReference>
<name>A0A921G367_SPOPS</name>
<dbReference type="InterPro" id="IPR014962">
    <property type="entry name" value="YolD"/>
</dbReference>
<evidence type="ECO:0000313" key="1">
    <source>
        <dbReference type="EMBL" id="HJF33722.1"/>
    </source>
</evidence>
<reference evidence="1" key="1">
    <citation type="journal article" date="2021" name="PeerJ">
        <title>Extensive microbial diversity within the chicken gut microbiome revealed by metagenomics and culture.</title>
        <authorList>
            <person name="Gilroy R."/>
            <person name="Ravi A."/>
            <person name="Getino M."/>
            <person name="Pursley I."/>
            <person name="Horton D.L."/>
            <person name="Alikhan N.F."/>
            <person name="Baker D."/>
            <person name="Gharbi K."/>
            <person name="Hall N."/>
            <person name="Watson M."/>
            <person name="Adriaenssens E.M."/>
            <person name="Foster-Nyarko E."/>
            <person name="Jarju S."/>
            <person name="Secka A."/>
            <person name="Antonio M."/>
            <person name="Oren A."/>
            <person name="Chaudhuri R.R."/>
            <person name="La Ragione R."/>
            <person name="Hildebrand F."/>
            <person name="Pallen M.J."/>
        </authorList>
    </citation>
    <scope>NUCLEOTIDE SEQUENCE</scope>
    <source>
        <strain evidence="1">CHK171-7178</strain>
    </source>
</reference>
<accession>A0A921G367</accession>
<sequence>MNRDRGRIKWTAMMLTEHITRLRDWVGEDNHEEKPDIDEWTLHEFQRQLGIAYLAQCEIRVKTWRNGTFTDITGILNRMDDQMQLIYIADGLKVQKVSLNTVVGIETTNFD</sequence>
<reference evidence="1" key="2">
    <citation type="submission" date="2021-09" db="EMBL/GenBank/DDBJ databases">
        <authorList>
            <person name="Gilroy R."/>
        </authorList>
    </citation>
    <scope>NUCLEOTIDE SEQUENCE</scope>
    <source>
        <strain evidence="1">CHK171-7178</strain>
    </source>
</reference>